<evidence type="ECO:0000313" key="1">
    <source>
        <dbReference type="EMBL" id="OMJ24071.1"/>
    </source>
</evidence>
<protein>
    <submittedName>
        <fullName evidence="1">Uncharacterized protein</fullName>
    </submittedName>
</protein>
<proteinExistence type="predicted"/>
<dbReference type="Proteomes" id="UP000187283">
    <property type="component" value="Unassembled WGS sequence"/>
</dbReference>
<comment type="caution">
    <text evidence="1">The sequence shown here is derived from an EMBL/GenBank/DDBJ whole genome shotgun (WGS) entry which is preliminary data.</text>
</comment>
<name>A0A1R1YAV8_9FUNG</name>
<dbReference type="EMBL" id="LSSN01000416">
    <property type="protein sequence ID" value="OMJ24071.1"/>
    <property type="molecule type" value="Genomic_DNA"/>
</dbReference>
<keyword evidence="2" id="KW-1185">Reference proteome</keyword>
<sequence length="100" mass="11327">MVYILKFAQHLIKKKEYGYSQSIGSEFSINEDGDSFDHYESSQEGVLDLMDGDASTNSYIQDISSSYRSVTIDEQAMFSYIDIFEFGEGVFRGGVECLFV</sequence>
<organism evidence="1 2">
    <name type="scientific">Smittium culicis</name>
    <dbReference type="NCBI Taxonomy" id="133412"/>
    <lineage>
        <taxon>Eukaryota</taxon>
        <taxon>Fungi</taxon>
        <taxon>Fungi incertae sedis</taxon>
        <taxon>Zoopagomycota</taxon>
        <taxon>Kickxellomycotina</taxon>
        <taxon>Harpellomycetes</taxon>
        <taxon>Harpellales</taxon>
        <taxon>Legeriomycetaceae</taxon>
        <taxon>Smittium</taxon>
    </lineage>
</organism>
<accession>A0A1R1YAV8</accession>
<dbReference type="AlphaFoldDB" id="A0A1R1YAV8"/>
<reference evidence="1 2" key="1">
    <citation type="submission" date="2017-01" db="EMBL/GenBank/DDBJ databases">
        <authorList>
            <person name="Mah S.A."/>
            <person name="Swanson W.J."/>
            <person name="Moy G.W."/>
            <person name="Vacquier V.D."/>
        </authorList>
    </citation>
    <scope>NUCLEOTIDE SEQUENCE [LARGE SCALE GENOMIC DNA]</scope>
    <source>
        <strain evidence="1 2">GSMNP</strain>
    </source>
</reference>
<evidence type="ECO:0000313" key="2">
    <source>
        <dbReference type="Proteomes" id="UP000187283"/>
    </source>
</evidence>
<gene>
    <name evidence="1" type="ORF">AYI70_g1839</name>
</gene>